<gene>
    <name evidence="1" type="ORF">A4U43_C03F21990</name>
</gene>
<keyword evidence="2" id="KW-1185">Reference proteome</keyword>
<sequence>MSGCQRREILAGFGGEDGGCWVAKRRLASFWGRASESWGVRRPGFPCEGWTMRFQRGEDRSAALAELSSDEVGGVVWFGR</sequence>
<evidence type="ECO:0000313" key="2">
    <source>
        <dbReference type="Proteomes" id="UP000243459"/>
    </source>
</evidence>
<organism evidence="1 2">
    <name type="scientific">Asparagus officinalis</name>
    <name type="common">Garden asparagus</name>
    <dbReference type="NCBI Taxonomy" id="4686"/>
    <lineage>
        <taxon>Eukaryota</taxon>
        <taxon>Viridiplantae</taxon>
        <taxon>Streptophyta</taxon>
        <taxon>Embryophyta</taxon>
        <taxon>Tracheophyta</taxon>
        <taxon>Spermatophyta</taxon>
        <taxon>Magnoliopsida</taxon>
        <taxon>Liliopsida</taxon>
        <taxon>Asparagales</taxon>
        <taxon>Asparagaceae</taxon>
        <taxon>Asparagoideae</taxon>
        <taxon>Asparagus</taxon>
    </lineage>
</organism>
<name>A0A5P1FCU6_ASPOF</name>
<proteinExistence type="predicted"/>
<dbReference type="Proteomes" id="UP000243459">
    <property type="component" value="Chromosome 3"/>
</dbReference>
<dbReference type="AlphaFoldDB" id="A0A5P1FCU6"/>
<accession>A0A5P1FCU6</accession>
<evidence type="ECO:0000313" key="1">
    <source>
        <dbReference type="EMBL" id="ONK75922.1"/>
    </source>
</evidence>
<reference evidence="2" key="1">
    <citation type="journal article" date="2017" name="Nat. Commun.">
        <title>The asparagus genome sheds light on the origin and evolution of a young Y chromosome.</title>
        <authorList>
            <person name="Harkess A."/>
            <person name="Zhou J."/>
            <person name="Xu C."/>
            <person name="Bowers J.E."/>
            <person name="Van der Hulst R."/>
            <person name="Ayyampalayam S."/>
            <person name="Mercati F."/>
            <person name="Riccardi P."/>
            <person name="McKain M.R."/>
            <person name="Kakrana A."/>
            <person name="Tang H."/>
            <person name="Ray J."/>
            <person name="Groenendijk J."/>
            <person name="Arikit S."/>
            <person name="Mathioni S.M."/>
            <person name="Nakano M."/>
            <person name="Shan H."/>
            <person name="Telgmann-Rauber A."/>
            <person name="Kanno A."/>
            <person name="Yue Z."/>
            <person name="Chen H."/>
            <person name="Li W."/>
            <person name="Chen Y."/>
            <person name="Xu X."/>
            <person name="Zhang Y."/>
            <person name="Luo S."/>
            <person name="Chen H."/>
            <person name="Gao J."/>
            <person name="Mao Z."/>
            <person name="Pires J.C."/>
            <person name="Luo M."/>
            <person name="Kudrna D."/>
            <person name="Wing R.A."/>
            <person name="Meyers B.C."/>
            <person name="Yi K."/>
            <person name="Kong H."/>
            <person name="Lavrijsen P."/>
            <person name="Sunseri F."/>
            <person name="Falavigna A."/>
            <person name="Ye Y."/>
            <person name="Leebens-Mack J.H."/>
            <person name="Chen G."/>
        </authorList>
    </citation>
    <scope>NUCLEOTIDE SEQUENCE [LARGE SCALE GENOMIC DNA]</scope>
    <source>
        <strain evidence="2">cv. DH0086</strain>
    </source>
</reference>
<dbReference type="Gramene" id="ONK75922">
    <property type="protein sequence ID" value="ONK75922"/>
    <property type="gene ID" value="A4U43_C03F21990"/>
</dbReference>
<dbReference type="EMBL" id="CM007383">
    <property type="protein sequence ID" value="ONK75922.1"/>
    <property type="molecule type" value="Genomic_DNA"/>
</dbReference>
<protein>
    <submittedName>
        <fullName evidence="1">Uncharacterized protein</fullName>
    </submittedName>
</protein>